<feature type="non-terminal residue" evidence="1">
    <location>
        <position position="142"/>
    </location>
</feature>
<evidence type="ECO:0000313" key="1">
    <source>
        <dbReference type="EMBL" id="GAG97511.1"/>
    </source>
</evidence>
<accession>X1DM83</accession>
<name>X1DM83_9ZZZZ</name>
<comment type="caution">
    <text evidence="1">The sequence shown here is derived from an EMBL/GenBank/DDBJ whole genome shotgun (WGS) entry which is preliminary data.</text>
</comment>
<organism evidence="1">
    <name type="scientific">marine sediment metagenome</name>
    <dbReference type="NCBI Taxonomy" id="412755"/>
    <lineage>
        <taxon>unclassified sequences</taxon>
        <taxon>metagenomes</taxon>
        <taxon>ecological metagenomes</taxon>
    </lineage>
</organism>
<sequence length="142" mass="15724">MAGDVIWDTIPGGAGAFYTIDYLKNTRDSVLYLTTNYSGGATPDTLPYTIYRKIQGNPHFKEYGNKLYISDSHGFTIVYDDSSYNFICLVDTGFVSAGTATSSSVILHPPGKVHFTYLSNKIYGNANAIFQSTWADKSLRFM</sequence>
<dbReference type="AlphaFoldDB" id="X1DM83"/>
<gene>
    <name evidence="1" type="ORF">S01H4_47233</name>
</gene>
<reference evidence="1" key="1">
    <citation type="journal article" date="2014" name="Front. Microbiol.">
        <title>High frequency of phylogenetically diverse reductive dehalogenase-homologous genes in deep subseafloor sedimentary metagenomes.</title>
        <authorList>
            <person name="Kawai M."/>
            <person name="Futagami T."/>
            <person name="Toyoda A."/>
            <person name="Takaki Y."/>
            <person name="Nishi S."/>
            <person name="Hori S."/>
            <person name="Arai W."/>
            <person name="Tsubouchi T."/>
            <person name="Morono Y."/>
            <person name="Uchiyama I."/>
            <person name="Ito T."/>
            <person name="Fujiyama A."/>
            <person name="Inagaki F."/>
            <person name="Takami H."/>
        </authorList>
    </citation>
    <scope>NUCLEOTIDE SEQUENCE</scope>
    <source>
        <strain evidence="1">Expedition CK06-06</strain>
    </source>
</reference>
<proteinExistence type="predicted"/>
<protein>
    <submittedName>
        <fullName evidence="1">Uncharacterized protein</fullName>
    </submittedName>
</protein>
<dbReference type="EMBL" id="BART01026489">
    <property type="protein sequence ID" value="GAG97511.1"/>
    <property type="molecule type" value="Genomic_DNA"/>
</dbReference>